<name>A0A7E4WCY4_PANRE</name>
<keyword evidence="3" id="KW-1185">Reference proteome</keyword>
<evidence type="ECO:0000256" key="1">
    <source>
        <dbReference type="SAM" id="MobiDB-lite"/>
    </source>
</evidence>
<keyword evidence="2" id="KW-0812">Transmembrane</keyword>
<evidence type="ECO:0000256" key="2">
    <source>
        <dbReference type="SAM" id="Phobius"/>
    </source>
</evidence>
<dbReference type="AlphaFoldDB" id="A0A7E4WCY4"/>
<feature type="transmembrane region" description="Helical" evidence="2">
    <location>
        <begin position="12"/>
        <end position="38"/>
    </location>
</feature>
<keyword evidence="2" id="KW-1133">Transmembrane helix</keyword>
<keyword evidence="2" id="KW-0472">Membrane</keyword>
<sequence length="194" mass="19553">MLFESLTLFGLAPLITGFICGTSVVLHVLCVVVVITFVGCGKKKPKTENGNNPNPPIGTTSVSPGNVDMSTTKSGGHTGIKANAPLAVTNAPNSPTVDLTFDDAGGNQTQGVPVDPPTNTDEKAPTPAKTPPTVPEAVSPAVGIKPESLAPTQASSAAATEHKGKGKGARAKQEPSAPTKKDLTLAATQPSDAP</sequence>
<evidence type="ECO:0000313" key="3">
    <source>
        <dbReference type="Proteomes" id="UP000492821"/>
    </source>
</evidence>
<reference evidence="3" key="1">
    <citation type="journal article" date="2013" name="Genetics">
        <title>The draft genome and transcriptome of Panagrellus redivivus are shaped by the harsh demands of a free-living lifestyle.</title>
        <authorList>
            <person name="Srinivasan J."/>
            <person name="Dillman A.R."/>
            <person name="Macchietto M.G."/>
            <person name="Heikkinen L."/>
            <person name="Lakso M."/>
            <person name="Fracchia K.M."/>
            <person name="Antoshechkin I."/>
            <person name="Mortazavi A."/>
            <person name="Wong G."/>
            <person name="Sternberg P.W."/>
        </authorList>
    </citation>
    <scope>NUCLEOTIDE SEQUENCE [LARGE SCALE GENOMIC DNA]</scope>
    <source>
        <strain evidence="3">MT8872</strain>
    </source>
</reference>
<evidence type="ECO:0000313" key="4">
    <source>
        <dbReference type="WBParaSite" id="Pan_g9848.t1"/>
    </source>
</evidence>
<feature type="region of interest" description="Disordered" evidence="1">
    <location>
        <begin position="87"/>
        <end position="194"/>
    </location>
</feature>
<feature type="compositionally biased region" description="Polar residues" evidence="1">
    <location>
        <begin position="57"/>
        <end position="66"/>
    </location>
</feature>
<organism evidence="3 4">
    <name type="scientific">Panagrellus redivivus</name>
    <name type="common">Microworm</name>
    <dbReference type="NCBI Taxonomy" id="6233"/>
    <lineage>
        <taxon>Eukaryota</taxon>
        <taxon>Metazoa</taxon>
        <taxon>Ecdysozoa</taxon>
        <taxon>Nematoda</taxon>
        <taxon>Chromadorea</taxon>
        <taxon>Rhabditida</taxon>
        <taxon>Tylenchina</taxon>
        <taxon>Panagrolaimomorpha</taxon>
        <taxon>Panagrolaimoidea</taxon>
        <taxon>Panagrolaimidae</taxon>
        <taxon>Panagrellus</taxon>
    </lineage>
</organism>
<accession>A0A7E4WCY4</accession>
<protein>
    <submittedName>
        <fullName evidence="4">DUF4150 domain-containing protein</fullName>
    </submittedName>
</protein>
<dbReference type="WBParaSite" id="Pan_g9848.t1">
    <property type="protein sequence ID" value="Pan_g9848.t1"/>
    <property type="gene ID" value="Pan_g9848"/>
</dbReference>
<feature type="region of interest" description="Disordered" evidence="1">
    <location>
        <begin position="43"/>
        <end position="66"/>
    </location>
</feature>
<proteinExistence type="predicted"/>
<dbReference type="Proteomes" id="UP000492821">
    <property type="component" value="Unassembled WGS sequence"/>
</dbReference>
<reference evidence="4" key="2">
    <citation type="submission" date="2020-10" db="UniProtKB">
        <authorList>
            <consortium name="WormBaseParasite"/>
        </authorList>
    </citation>
    <scope>IDENTIFICATION</scope>
</reference>